<organism evidence="2 3">
    <name type="scientific">Kitasatospora arboriphila</name>
    <dbReference type="NCBI Taxonomy" id="258052"/>
    <lineage>
        <taxon>Bacteria</taxon>
        <taxon>Bacillati</taxon>
        <taxon>Actinomycetota</taxon>
        <taxon>Actinomycetes</taxon>
        <taxon>Kitasatosporales</taxon>
        <taxon>Streptomycetaceae</taxon>
        <taxon>Kitasatospora</taxon>
    </lineage>
</organism>
<protein>
    <submittedName>
        <fullName evidence="2">Uncharacterized protein</fullName>
    </submittedName>
</protein>
<dbReference type="RefSeq" id="WP_344624908.1">
    <property type="nucleotide sequence ID" value="NZ_BAAALD010000036.1"/>
</dbReference>
<feature type="region of interest" description="Disordered" evidence="1">
    <location>
        <begin position="89"/>
        <end position="117"/>
    </location>
</feature>
<gene>
    <name evidence="2" type="ORF">GCM10009663_38810</name>
</gene>
<evidence type="ECO:0000313" key="2">
    <source>
        <dbReference type="EMBL" id="GAA1091238.1"/>
    </source>
</evidence>
<keyword evidence="3" id="KW-1185">Reference proteome</keyword>
<proteinExistence type="predicted"/>
<name>A0ABN1TKG1_9ACTN</name>
<reference evidence="2 3" key="1">
    <citation type="journal article" date="2019" name="Int. J. Syst. Evol. Microbiol.">
        <title>The Global Catalogue of Microorganisms (GCM) 10K type strain sequencing project: providing services to taxonomists for standard genome sequencing and annotation.</title>
        <authorList>
            <consortium name="The Broad Institute Genomics Platform"/>
            <consortium name="The Broad Institute Genome Sequencing Center for Infectious Disease"/>
            <person name="Wu L."/>
            <person name="Ma J."/>
        </authorList>
    </citation>
    <scope>NUCLEOTIDE SEQUENCE [LARGE SCALE GENOMIC DNA]</scope>
    <source>
        <strain evidence="2 3">JCM 13002</strain>
    </source>
</reference>
<comment type="caution">
    <text evidence="2">The sequence shown here is derived from an EMBL/GenBank/DDBJ whole genome shotgun (WGS) entry which is preliminary data.</text>
</comment>
<evidence type="ECO:0000256" key="1">
    <source>
        <dbReference type="SAM" id="MobiDB-lite"/>
    </source>
</evidence>
<evidence type="ECO:0000313" key="3">
    <source>
        <dbReference type="Proteomes" id="UP001499987"/>
    </source>
</evidence>
<accession>A0ABN1TKG1</accession>
<sequence>MDIVYASLKRRRPEPARAGEAAEVVGALWAHARPVDGLEHASARSEDDRIDLLLYLLTRTPSDPEAPGAVQRAGALLARCHRASPLLRSRYLAPDSSPAPDSGAADDTATVRDDRSG</sequence>
<dbReference type="EMBL" id="BAAALD010000036">
    <property type="protein sequence ID" value="GAA1091238.1"/>
    <property type="molecule type" value="Genomic_DNA"/>
</dbReference>
<dbReference type="Proteomes" id="UP001499987">
    <property type="component" value="Unassembled WGS sequence"/>
</dbReference>